<dbReference type="EMBL" id="JACOPF010000002">
    <property type="protein sequence ID" value="MBC5689660.1"/>
    <property type="molecule type" value="Genomic_DNA"/>
</dbReference>
<proteinExistence type="predicted"/>
<sequence>MMIERLKRLTLKLFIWGIGLLLLVGAVIASVYIVLFLLEVQLLFG</sequence>
<evidence type="ECO:0000313" key="2">
    <source>
        <dbReference type="EMBL" id="MBC5689660.1"/>
    </source>
</evidence>
<dbReference type="Proteomes" id="UP000652477">
    <property type="component" value="Unassembled WGS sequence"/>
</dbReference>
<keyword evidence="1" id="KW-0472">Membrane</keyword>
<reference evidence="2" key="1">
    <citation type="submission" date="2020-08" db="EMBL/GenBank/DDBJ databases">
        <title>Genome public.</title>
        <authorList>
            <person name="Liu C."/>
            <person name="Sun Q."/>
        </authorList>
    </citation>
    <scope>NUCLEOTIDE SEQUENCE</scope>
    <source>
        <strain evidence="2">NSJ-55</strain>
    </source>
</reference>
<keyword evidence="1" id="KW-1133">Transmembrane helix</keyword>
<name>A0A923LJY3_9FIRM</name>
<comment type="caution">
    <text evidence="2">The sequence shown here is derived from an EMBL/GenBank/DDBJ whole genome shotgun (WGS) entry which is preliminary data.</text>
</comment>
<evidence type="ECO:0000313" key="3">
    <source>
        <dbReference type="Proteomes" id="UP000652477"/>
    </source>
</evidence>
<keyword evidence="3" id="KW-1185">Reference proteome</keyword>
<accession>A0A923LJY3</accession>
<feature type="transmembrane region" description="Helical" evidence="1">
    <location>
        <begin position="12"/>
        <end position="38"/>
    </location>
</feature>
<organism evidence="2 3">
    <name type="scientific">Mediterraneibacter hominis</name>
    <dbReference type="NCBI Taxonomy" id="2763054"/>
    <lineage>
        <taxon>Bacteria</taxon>
        <taxon>Bacillati</taxon>
        <taxon>Bacillota</taxon>
        <taxon>Clostridia</taxon>
        <taxon>Lachnospirales</taxon>
        <taxon>Lachnospiraceae</taxon>
        <taxon>Mediterraneibacter</taxon>
    </lineage>
</organism>
<protein>
    <submittedName>
        <fullName evidence="2">Uncharacterized protein</fullName>
    </submittedName>
</protein>
<dbReference type="RefSeq" id="WP_186876318.1">
    <property type="nucleotide sequence ID" value="NZ_JACOPF010000002.1"/>
</dbReference>
<evidence type="ECO:0000256" key="1">
    <source>
        <dbReference type="SAM" id="Phobius"/>
    </source>
</evidence>
<gene>
    <name evidence="2" type="ORF">H8S37_12090</name>
</gene>
<keyword evidence="1" id="KW-0812">Transmembrane</keyword>
<dbReference type="AlphaFoldDB" id="A0A923LJY3"/>